<dbReference type="HOGENOM" id="CLU_2300296_0_0_12"/>
<keyword evidence="2" id="KW-1185">Reference proteome</keyword>
<organism evidence="1 2">
    <name type="scientific">Borreliella chilensis</name>
    <dbReference type="NCBI Taxonomy" id="1245910"/>
    <lineage>
        <taxon>Bacteria</taxon>
        <taxon>Pseudomonadati</taxon>
        <taxon>Spirochaetota</taxon>
        <taxon>Spirochaetia</taxon>
        <taxon>Spirochaetales</taxon>
        <taxon>Borreliaceae</taxon>
        <taxon>Borreliella</taxon>
    </lineage>
</organism>
<dbReference type="KEGG" id="bchi:OY14_01315"/>
<gene>
    <name evidence="1" type="ORF">OY14_01315</name>
</gene>
<evidence type="ECO:0000313" key="2">
    <source>
        <dbReference type="Proteomes" id="UP000030940"/>
    </source>
</evidence>
<protein>
    <submittedName>
        <fullName evidence="1">Uncharacterized protein</fullName>
    </submittedName>
</protein>
<sequence>MNTFEVFKMSVDGYLKTWQFLSEDEKRKRSKINKNARFRFLRDYHTDSEVTNVCSASKVEDDFLLSFPVKKNKNEDKVMLGLYSDKFEDPKVGKNVNVKR</sequence>
<proteinExistence type="predicted"/>
<dbReference type="AlphaFoldDB" id="A0A0A7UVL8"/>
<name>A0A0A7UVL8_9SPIR</name>
<dbReference type="STRING" id="1245910.OY14_01315"/>
<reference evidence="1 2" key="1">
    <citation type="journal article" date="2015" name="Genome Announc.">
        <title>Genome Sequence of Borrelia chilensis VA1, a South American Member of the Lyme Borreliosis Group.</title>
        <authorList>
            <person name="Huang W."/>
            <person name="Ojaimi C."/>
            <person name="Fallon J.T."/>
            <person name="Travisany D."/>
            <person name="Maass A."/>
            <person name="Ivanova L."/>
            <person name="Tomova A."/>
            <person name="Gonzalez-Acuna D."/>
            <person name="Godfrey H.P."/>
            <person name="Cabello F.C."/>
        </authorList>
    </citation>
    <scope>NUCLEOTIDE SEQUENCE [LARGE SCALE GENOMIC DNA]</scope>
    <source>
        <strain evidence="1 2">VA1</strain>
    </source>
</reference>
<dbReference type="EMBL" id="CP009910">
    <property type="protein sequence ID" value="AJA90095.1"/>
    <property type="molecule type" value="Genomic_DNA"/>
</dbReference>
<accession>A0A0A7UVL8</accession>
<evidence type="ECO:0000313" key="1">
    <source>
        <dbReference type="EMBL" id="AJA90095.1"/>
    </source>
</evidence>
<dbReference type="Proteomes" id="UP000030940">
    <property type="component" value="Chromosome"/>
</dbReference>